<dbReference type="Proteomes" id="UP001236500">
    <property type="component" value="Chromosome"/>
</dbReference>
<dbReference type="PANTHER" id="PTHR43747">
    <property type="entry name" value="FAD-BINDING PROTEIN"/>
    <property type="match status" value="1"/>
</dbReference>
<dbReference type="PANTHER" id="PTHR43747:SF4">
    <property type="entry name" value="FLAVIN-DEPENDENT TRYPTOPHAN HALOGENASE"/>
    <property type="match status" value="1"/>
</dbReference>
<dbReference type="InterPro" id="IPR050816">
    <property type="entry name" value="Flavin-dep_Halogenase_NPB"/>
</dbReference>
<evidence type="ECO:0000313" key="1">
    <source>
        <dbReference type="EMBL" id="WGL18359.1"/>
    </source>
</evidence>
<dbReference type="SUPFAM" id="SSF51905">
    <property type="entry name" value="FAD/NAD(P)-binding domain"/>
    <property type="match status" value="1"/>
</dbReference>
<reference evidence="1 2" key="1">
    <citation type="submission" date="2023-02" db="EMBL/GenBank/DDBJ databases">
        <title>Description and genomic characterization of Microbulbifer bruguierae sp. nov., isolated from the sediment of mangrove plant Bruguiera sexangula.</title>
        <authorList>
            <person name="Long M."/>
        </authorList>
    </citation>
    <scope>NUCLEOTIDE SEQUENCE [LARGE SCALE GENOMIC DNA]</scope>
    <source>
        <strain evidence="1 2">H12</strain>
    </source>
</reference>
<dbReference type="InterPro" id="IPR006905">
    <property type="entry name" value="Flavin_halogenase"/>
</dbReference>
<dbReference type="Pfam" id="PF04820">
    <property type="entry name" value="Trp_halogenase"/>
    <property type="match status" value="1"/>
</dbReference>
<dbReference type="InterPro" id="IPR033856">
    <property type="entry name" value="Trp_halogen"/>
</dbReference>
<proteinExistence type="predicted"/>
<organism evidence="1 2">
    <name type="scientific">Microbulbifer bruguierae</name>
    <dbReference type="NCBI Taxonomy" id="3029061"/>
    <lineage>
        <taxon>Bacteria</taxon>
        <taxon>Pseudomonadati</taxon>
        <taxon>Pseudomonadota</taxon>
        <taxon>Gammaproteobacteria</taxon>
        <taxon>Cellvibrionales</taxon>
        <taxon>Microbulbiferaceae</taxon>
        <taxon>Microbulbifer</taxon>
    </lineage>
</organism>
<name>A0ABY8NHE9_9GAMM</name>
<accession>A0ABY8NHE9</accession>
<dbReference type="Gene3D" id="3.50.50.60">
    <property type="entry name" value="FAD/NAD(P)-binding domain"/>
    <property type="match status" value="1"/>
</dbReference>
<dbReference type="EMBL" id="CP118605">
    <property type="protein sequence ID" value="WGL18359.1"/>
    <property type="molecule type" value="Genomic_DNA"/>
</dbReference>
<dbReference type="RefSeq" id="WP_280322343.1">
    <property type="nucleotide sequence ID" value="NZ_CP118605.1"/>
</dbReference>
<keyword evidence="2" id="KW-1185">Reference proteome</keyword>
<dbReference type="PIRSF" id="PIRSF011396">
    <property type="entry name" value="Trp_halogenase"/>
    <property type="match status" value="1"/>
</dbReference>
<sequence length="502" mass="56750">MNNNNIQRIVIVGGGTAGWMAAAALSKVLKNRFCEIELVESESIGTVGVGEATIPQIQVFNHMLGLDEDEFLRKTSGTFKLGIQFVDWGRKGDAYIHAFGEVGKDMEGIPFYHYWLKEHLRGGSADIGEYTLTALAALQGRFMRSIDAGNSPLSNITYAFHFDAALYARFLRDYAQQRGVIRTEGVVTKTQLHQDSGFIRALQLDDGRTIEGDLFIDCSGFRALLIGEALGVGYEDWRHWLPCDRAWAVPCTGDENPIPYTRSTAREAGWQWRIPLQHRIGNGHVFSSRFMGEGEAQDILMQNIDGAPLADPKLLRFTTGKRNSFWHKNCVALGLASGFMEPLESTSIHLVQSAIARLLSLFPSRHFDQVDIDEYNRQTHFEMDRIRDFLILHYRATARDDSAFWNYCRTMEIPDTLAQKIEQFRASGRIVRANSELFNELSWMEVMLGQGITPRGYHPLVDAMPEEMFAGRMREIKSVIERSVEAMPAHKQFIARHCESSA</sequence>
<gene>
    <name evidence="1" type="ORF">PVT68_08695</name>
</gene>
<dbReference type="InterPro" id="IPR036188">
    <property type="entry name" value="FAD/NAD-bd_sf"/>
</dbReference>
<protein>
    <submittedName>
        <fullName evidence="1">Tryptophan 7-halogenase</fullName>
    </submittedName>
</protein>
<evidence type="ECO:0000313" key="2">
    <source>
        <dbReference type="Proteomes" id="UP001236500"/>
    </source>
</evidence>